<name>A0A1Y4UMT3_9LACO</name>
<dbReference type="InterPro" id="IPR006528">
    <property type="entry name" value="Phage_head_morphogenesis_dom"/>
</dbReference>
<keyword evidence="5" id="KW-1185">Reference proteome</keyword>
<dbReference type="Pfam" id="PF04233">
    <property type="entry name" value="Phage_Mu_F"/>
    <property type="match status" value="1"/>
</dbReference>
<reference evidence="3" key="2">
    <citation type="journal article" date="2018" name="BMC Genomics">
        <title>Whole genome sequencing and function prediction of 133 gut anaerobes isolated from chicken caecum in pure cultures.</title>
        <authorList>
            <person name="Medvecky M."/>
            <person name="Cejkova D."/>
            <person name="Polansky O."/>
            <person name="Karasova D."/>
            <person name="Kubasova T."/>
            <person name="Cizek A."/>
            <person name="Rychlik I."/>
        </authorList>
    </citation>
    <scope>NUCLEOTIDE SEQUENCE</scope>
    <source>
        <strain evidence="3">An101</strain>
        <strain evidence="2">An115</strain>
    </source>
</reference>
<protein>
    <submittedName>
        <fullName evidence="3">Phage head morphogenesis protein</fullName>
    </submittedName>
</protein>
<dbReference type="AlphaFoldDB" id="A0A1Y4UMT3"/>
<dbReference type="RefSeq" id="WP_087175702.1">
    <property type="nucleotide sequence ID" value="NZ_NFLS01000001.1"/>
</dbReference>
<dbReference type="NCBIfam" id="TIGR01641">
    <property type="entry name" value="phageSPP1_gp7"/>
    <property type="match status" value="1"/>
</dbReference>
<feature type="domain" description="Phage head morphogenesis" evidence="1">
    <location>
        <begin position="196"/>
        <end position="301"/>
    </location>
</feature>
<evidence type="ECO:0000313" key="5">
    <source>
        <dbReference type="Proteomes" id="UP000196293"/>
    </source>
</evidence>
<dbReference type="EMBL" id="NFLS01000001">
    <property type="protein sequence ID" value="OUQ58265.1"/>
    <property type="molecule type" value="Genomic_DNA"/>
</dbReference>
<accession>A0A1Y4UMT3</accession>
<reference evidence="4 5" key="1">
    <citation type="submission" date="2017-04" db="EMBL/GenBank/DDBJ databases">
        <title>Function of individual gut microbiota members based on whole genome sequencing of pure cultures obtained from chicken caecum.</title>
        <authorList>
            <person name="Medvecky M."/>
            <person name="Cejkova D."/>
            <person name="Polansky O."/>
            <person name="Karasova D."/>
            <person name="Kubasova T."/>
            <person name="Cizek A."/>
            <person name="Rychlik I."/>
        </authorList>
    </citation>
    <scope>NUCLEOTIDE SEQUENCE [LARGE SCALE GENOMIC DNA]</scope>
    <source>
        <strain evidence="4">An101</strain>
        <strain evidence="5">An115</strain>
    </source>
</reference>
<evidence type="ECO:0000259" key="1">
    <source>
        <dbReference type="Pfam" id="PF04233"/>
    </source>
</evidence>
<gene>
    <name evidence="3" type="ORF">B5E44_07010</name>
    <name evidence="2" type="ORF">B5E59_00675</name>
</gene>
<sequence>MDRRHYWKKRVLYAKQKEMNNSADFEDAMRYRLKSLQNEIIKEARKYITRYAETNNVSIEKATKILANIDSSKFDMTLEEFKAKAKAGGYEKELDSAYFKTRIARLKQLYAQYEKLASKYADKEEDQLGLELAKQYNETYLLQHYNRYRVVGSYGINLAHFNEQQIKDIVYQPWQGSNFSKRIWNNYTKVLPEVLTDRLLRATLMGYSPYEMEKEMRGAFQGVTDKQLHRLVVTEMGHAAEQATDQFYKDSNIEKYQYLATLESHTCDTCRSLDGKIFPVKKAVAGENYPLIHPYCRCTTMPYMDDLPPLQTRWYRNPVTGKGGWVDNMTFKQWQKANGVKPFSKSKFLAAKKPQKKLNGGQR</sequence>
<dbReference type="Proteomes" id="UP000196293">
    <property type="component" value="Unassembled WGS sequence"/>
</dbReference>
<organism evidence="3 4">
    <name type="scientific">Lactobacillus gallinarum</name>
    <dbReference type="NCBI Taxonomy" id="52242"/>
    <lineage>
        <taxon>Bacteria</taxon>
        <taxon>Bacillati</taxon>
        <taxon>Bacillota</taxon>
        <taxon>Bacilli</taxon>
        <taxon>Lactobacillales</taxon>
        <taxon>Lactobacillaceae</taxon>
        <taxon>Lactobacillus</taxon>
    </lineage>
</organism>
<comment type="caution">
    <text evidence="3">The sequence shown here is derived from an EMBL/GenBank/DDBJ whole genome shotgun (WGS) entry which is preliminary data.</text>
</comment>
<evidence type="ECO:0000313" key="4">
    <source>
        <dbReference type="Proteomes" id="UP000195859"/>
    </source>
</evidence>
<dbReference type="Proteomes" id="UP000195859">
    <property type="component" value="Unassembled WGS sequence"/>
</dbReference>
<dbReference type="EMBL" id="NFLZ01000017">
    <property type="protein sequence ID" value="OUQ75505.1"/>
    <property type="molecule type" value="Genomic_DNA"/>
</dbReference>
<evidence type="ECO:0000313" key="3">
    <source>
        <dbReference type="EMBL" id="OUQ75505.1"/>
    </source>
</evidence>
<proteinExistence type="predicted"/>
<evidence type="ECO:0000313" key="2">
    <source>
        <dbReference type="EMBL" id="OUQ58265.1"/>
    </source>
</evidence>